<dbReference type="CDD" id="cd06558">
    <property type="entry name" value="crotonase-like"/>
    <property type="match status" value="1"/>
</dbReference>
<dbReference type="Proteomes" id="UP001164390">
    <property type="component" value="Chromosome"/>
</dbReference>
<proteinExistence type="inferred from homology"/>
<dbReference type="SUPFAM" id="SSF52096">
    <property type="entry name" value="ClpP/crotonase"/>
    <property type="match status" value="1"/>
</dbReference>
<dbReference type="EMBL" id="CP094970">
    <property type="protein sequence ID" value="UYM07160.1"/>
    <property type="molecule type" value="Genomic_DNA"/>
</dbReference>
<name>A0AA46TL99_9ACTN</name>
<dbReference type="PANTHER" id="PTHR42964">
    <property type="entry name" value="ENOYL-COA HYDRATASE"/>
    <property type="match status" value="1"/>
</dbReference>
<comment type="similarity">
    <text evidence="1">Belongs to the enoyl-CoA hydratase/isomerase family.</text>
</comment>
<evidence type="ECO:0000313" key="2">
    <source>
        <dbReference type="EMBL" id="UYM07160.1"/>
    </source>
</evidence>
<dbReference type="Gene3D" id="1.10.12.10">
    <property type="entry name" value="Lyase 2-enoyl-coa Hydratase, Chain A, domain 2"/>
    <property type="match status" value="1"/>
</dbReference>
<dbReference type="GO" id="GO:0003824">
    <property type="term" value="F:catalytic activity"/>
    <property type="evidence" value="ECO:0007669"/>
    <property type="project" value="UniProtKB-ARBA"/>
</dbReference>
<evidence type="ECO:0000313" key="3">
    <source>
        <dbReference type="Proteomes" id="UP001164390"/>
    </source>
</evidence>
<protein>
    <submittedName>
        <fullName evidence="2">Enoyl-CoA hydratase-related protein</fullName>
    </submittedName>
</protein>
<sequence>MTEPSIREPLVRLEVESEVATITLDSQPNRNALSRQLVTELMHLLGVADADAGVRAIVIAAAGPVFCSGADMSEAAGGGMDEGARALVTLQRQIATATKPVVVRLQGPVRAGGLGIVGAADVVIAADSVSFAFTEVRLGLAPAVISLTTLPRLTDRDAALMYLTGWTFDAAEAQRIGLVTKIVPDDELDSALSSVLSGLRKGTPQGLRETKALVNRSLVERIDELGDVVAAQSSRLFASDEAREAMIAFLNRKKA</sequence>
<dbReference type="InterPro" id="IPR029045">
    <property type="entry name" value="ClpP/crotonase-like_dom_sf"/>
</dbReference>
<dbReference type="InterPro" id="IPR014748">
    <property type="entry name" value="Enoyl-CoA_hydra_C"/>
</dbReference>
<dbReference type="AlphaFoldDB" id="A0AA46TL99"/>
<dbReference type="Pfam" id="PF00378">
    <property type="entry name" value="ECH_1"/>
    <property type="match status" value="1"/>
</dbReference>
<keyword evidence="3" id="KW-1185">Reference proteome</keyword>
<dbReference type="RefSeq" id="WP_271636105.1">
    <property type="nucleotide sequence ID" value="NZ_CP094970.1"/>
</dbReference>
<evidence type="ECO:0000256" key="1">
    <source>
        <dbReference type="ARBA" id="ARBA00005254"/>
    </source>
</evidence>
<dbReference type="PANTHER" id="PTHR42964:SF1">
    <property type="entry name" value="POLYKETIDE BIOSYNTHESIS ENOYL-COA HYDRATASE PKSH-RELATED"/>
    <property type="match status" value="1"/>
</dbReference>
<dbReference type="KEGG" id="sgrg:L0C25_08815"/>
<dbReference type="Gene3D" id="3.90.226.10">
    <property type="entry name" value="2-enoyl-CoA Hydratase, Chain A, domain 1"/>
    <property type="match status" value="1"/>
</dbReference>
<organism evidence="2 3">
    <name type="scientific">Solicola gregarius</name>
    <dbReference type="NCBI Taxonomy" id="2908642"/>
    <lineage>
        <taxon>Bacteria</taxon>
        <taxon>Bacillati</taxon>
        <taxon>Actinomycetota</taxon>
        <taxon>Actinomycetes</taxon>
        <taxon>Propionibacteriales</taxon>
        <taxon>Nocardioidaceae</taxon>
        <taxon>Solicola</taxon>
    </lineage>
</organism>
<gene>
    <name evidence="2" type="ORF">L0C25_08815</name>
</gene>
<reference evidence="2" key="1">
    <citation type="submission" date="2022-01" db="EMBL/GenBank/DDBJ databases">
        <title>Nocardioidaceae gen. sp. A5X3R13.</title>
        <authorList>
            <person name="Lopez Marin M.A."/>
            <person name="Uhlik O."/>
        </authorList>
    </citation>
    <scope>NUCLEOTIDE SEQUENCE</scope>
    <source>
        <strain evidence="2">A5X3R13</strain>
    </source>
</reference>
<accession>A0AA46TL99</accession>
<dbReference type="InterPro" id="IPR001753">
    <property type="entry name" value="Enoyl-CoA_hydra/iso"/>
</dbReference>
<dbReference type="InterPro" id="IPR051683">
    <property type="entry name" value="Enoyl-CoA_Hydratase/Isomerase"/>
</dbReference>